<dbReference type="InterPro" id="IPR002491">
    <property type="entry name" value="ABC_transptr_periplasmic_BD"/>
</dbReference>
<reference evidence="5 6" key="1">
    <citation type="journal article" date="2014" name="PLoS Genet.">
        <title>Phylogenetically driven sequencing of extremely halophilic archaea reveals strategies for static and dynamic osmo-response.</title>
        <authorList>
            <person name="Becker E.A."/>
            <person name="Seitzer P.M."/>
            <person name="Tritt A."/>
            <person name="Larsen D."/>
            <person name="Krusor M."/>
            <person name="Yao A.I."/>
            <person name="Wu D."/>
            <person name="Madern D."/>
            <person name="Eisen J.A."/>
            <person name="Darling A.E."/>
            <person name="Facciotti M.T."/>
        </authorList>
    </citation>
    <scope>NUCLEOTIDE SEQUENCE [LARGE SCALE GENOMIC DNA]</scope>
    <source>
        <strain evidence="5 6">DSM 13077</strain>
    </source>
</reference>
<name>M0AMX0_9EURY</name>
<dbReference type="InterPro" id="IPR051313">
    <property type="entry name" value="Bact_iron-sidero_bind"/>
</dbReference>
<comment type="caution">
    <text evidence="5">The sequence shown here is derived from an EMBL/GenBank/DDBJ whole genome shotgun (WGS) entry which is preliminary data.</text>
</comment>
<comment type="subcellular location">
    <subcellularLocation>
        <location evidence="1">Cell envelope</location>
    </subcellularLocation>
</comment>
<evidence type="ECO:0000256" key="2">
    <source>
        <dbReference type="ARBA" id="ARBA00022448"/>
    </source>
</evidence>
<evidence type="ECO:0000256" key="1">
    <source>
        <dbReference type="ARBA" id="ARBA00004196"/>
    </source>
</evidence>
<organism evidence="5 6">
    <name type="scientific">Natrialba aegyptia DSM 13077</name>
    <dbReference type="NCBI Taxonomy" id="1227491"/>
    <lineage>
        <taxon>Archaea</taxon>
        <taxon>Methanobacteriati</taxon>
        <taxon>Methanobacteriota</taxon>
        <taxon>Stenosarchaea group</taxon>
        <taxon>Halobacteria</taxon>
        <taxon>Halobacteriales</taxon>
        <taxon>Natrialbaceae</taxon>
        <taxon>Natrialba</taxon>
    </lineage>
</organism>
<gene>
    <name evidence="5" type="ORF">C480_20929</name>
</gene>
<dbReference type="RefSeq" id="WP_006667563.1">
    <property type="nucleotide sequence ID" value="NZ_AOIP01000060.1"/>
</dbReference>
<dbReference type="Proteomes" id="UP000011591">
    <property type="component" value="Unassembled WGS sequence"/>
</dbReference>
<evidence type="ECO:0000256" key="3">
    <source>
        <dbReference type="ARBA" id="ARBA00022729"/>
    </source>
</evidence>
<protein>
    <submittedName>
        <fullName evidence="5">Putative iron transport protein</fullName>
    </submittedName>
</protein>
<keyword evidence="6" id="KW-1185">Reference proteome</keyword>
<dbReference type="PANTHER" id="PTHR30532">
    <property type="entry name" value="IRON III DICITRATE-BINDING PERIPLASMIC PROTEIN"/>
    <property type="match status" value="1"/>
</dbReference>
<dbReference type="AlphaFoldDB" id="M0AMX0"/>
<dbReference type="Pfam" id="PF01497">
    <property type="entry name" value="Peripla_BP_2"/>
    <property type="match status" value="1"/>
</dbReference>
<dbReference type="PATRIC" id="fig|1227491.4.peg.4204"/>
<evidence type="ECO:0000259" key="4">
    <source>
        <dbReference type="Pfam" id="PF01497"/>
    </source>
</evidence>
<feature type="domain" description="Fe/B12 periplasmic-binding" evidence="4">
    <location>
        <begin position="176"/>
        <end position="326"/>
    </location>
</feature>
<keyword evidence="2" id="KW-0813">Transport</keyword>
<dbReference type="SUPFAM" id="SSF53807">
    <property type="entry name" value="Helical backbone' metal receptor"/>
    <property type="match status" value="1"/>
</dbReference>
<keyword evidence="3" id="KW-0732">Signal</keyword>
<dbReference type="PANTHER" id="PTHR30532:SF1">
    <property type="entry name" value="IRON(3+)-HYDROXAMATE-BINDING PROTEIN FHUD"/>
    <property type="match status" value="1"/>
</dbReference>
<evidence type="ECO:0000313" key="6">
    <source>
        <dbReference type="Proteomes" id="UP000011591"/>
    </source>
</evidence>
<accession>M0AMX0</accession>
<dbReference type="Gene3D" id="3.40.50.1980">
    <property type="entry name" value="Nitrogenase molybdenum iron protein domain"/>
    <property type="match status" value="2"/>
</dbReference>
<evidence type="ECO:0000313" key="5">
    <source>
        <dbReference type="EMBL" id="ELY98733.1"/>
    </source>
</evidence>
<sequence length="391" mass="42899">MKYGGALAGGGAIAGCSELAGQDENQSQNGTPGDGSYSVEMAPMGEVTFDSVPENVFSILPHHVDMAVAVGRSDSLNAMHGPDYYESLWSKFLHRLEGVSVDWSGLYSSWPPTKEKLIELDSDVHLADPAKVATAEGLDANDVEEIAELVAPWFGNTLSGTQKAPPEAYADSYEYYPLWEIFRKIAQVFQAETRYQELAAVRESMLNEIERRLPSEGDRPTAAMVLFSTADDGKIWGYKMNHPGYYAAHSRPLGATDALADAVGPSYGDDGRNIVLDYELLLEADPDALLVFGPMTESHDIEEIRSTLANHDVASELTAVQNDRIHVQGSRRQGPLLNLFQTEMTAKQLYPDAFGEWPTYTEGPYPEIPADEQLFDRGEVADIVNGKSNRD</sequence>
<dbReference type="EMBL" id="AOIP01000060">
    <property type="protein sequence ID" value="ELY98733.1"/>
    <property type="molecule type" value="Genomic_DNA"/>
</dbReference>
<proteinExistence type="predicted"/>